<reference evidence="2" key="1">
    <citation type="submission" date="2014-11" db="EMBL/GenBank/DDBJ databases">
        <authorList>
            <person name="Amaro Gonzalez C."/>
        </authorList>
    </citation>
    <scope>NUCLEOTIDE SEQUENCE</scope>
</reference>
<feature type="compositionally biased region" description="Basic and acidic residues" evidence="1">
    <location>
        <begin position="26"/>
        <end position="37"/>
    </location>
</feature>
<proteinExistence type="predicted"/>
<protein>
    <submittedName>
        <fullName evidence="2">Uncharacterized protein</fullName>
    </submittedName>
</protein>
<name>A0A0E9QUX9_ANGAN</name>
<evidence type="ECO:0000256" key="1">
    <source>
        <dbReference type="SAM" id="MobiDB-lite"/>
    </source>
</evidence>
<feature type="region of interest" description="Disordered" evidence="1">
    <location>
        <begin position="1"/>
        <end position="37"/>
    </location>
</feature>
<dbReference type="EMBL" id="GBXM01088497">
    <property type="protein sequence ID" value="JAH20080.1"/>
    <property type="molecule type" value="Transcribed_RNA"/>
</dbReference>
<organism evidence="2">
    <name type="scientific">Anguilla anguilla</name>
    <name type="common">European freshwater eel</name>
    <name type="synonym">Muraena anguilla</name>
    <dbReference type="NCBI Taxonomy" id="7936"/>
    <lineage>
        <taxon>Eukaryota</taxon>
        <taxon>Metazoa</taxon>
        <taxon>Chordata</taxon>
        <taxon>Craniata</taxon>
        <taxon>Vertebrata</taxon>
        <taxon>Euteleostomi</taxon>
        <taxon>Actinopterygii</taxon>
        <taxon>Neopterygii</taxon>
        <taxon>Teleostei</taxon>
        <taxon>Anguilliformes</taxon>
        <taxon>Anguillidae</taxon>
        <taxon>Anguilla</taxon>
    </lineage>
</organism>
<evidence type="ECO:0000313" key="2">
    <source>
        <dbReference type="EMBL" id="JAH20080.1"/>
    </source>
</evidence>
<dbReference type="AlphaFoldDB" id="A0A0E9QUX9"/>
<sequence length="37" mass="4281">MPRAGFEPGNPPTARQSGLTLPSYVRPERREREERIE</sequence>
<accession>A0A0E9QUX9</accession>
<reference evidence="2" key="2">
    <citation type="journal article" date="2015" name="Fish Shellfish Immunol.">
        <title>Early steps in the European eel (Anguilla anguilla)-Vibrio vulnificus interaction in the gills: Role of the RtxA13 toxin.</title>
        <authorList>
            <person name="Callol A."/>
            <person name="Pajuelo D."/>
            <person name="Ebbesson L."/>
            <person name="Teles M."/>
            <person name="MacKenzie S."/>
            <person name="Amaro C."/>
        </authorList>
    </citation>
    <scope>NUCLEOTIDE SEQUENCE</scope>
</reference>